<dbReference type="Pfam" id="PF13091">
    <property type="entry name" value="PLDc_2"/>
    <property type="match status" value="2"/>
</dbReference>
<dbReference type="GO" id="GO:0030572">
    <property type="term" value="F:phosphatidyltransferase activity"/>
    <property type="evidence" value="ECO:0007669"/>
    <property type="project" value="UniProtKB-ARBA"/>
</dbReference>
<dbReference type="Proteomes" id="UP001295684">
    <property type="component" value="Unassembled WGS sequence"/>
</dbReference>
<gene>
    <name evidence="2" type="ORF">ECRASSUSDP1_LOCUS13201</name>
</gene>
<dbReference type="PANTHER" id="PTHR21248:SF22">
    <property type="entry name" value="PHOSPHOLIPASE D"/>
    <property type="match status" value="1"/>
</dbReference>
<evidence type="ECO:0000313" key="2">
    <source>
        <dbReference type="EMBL" id="CAI2371876.1"/>
    </source>
</evidence>
<protein>
    <recommendedName>
        <fullName evidence="1">PLD phosphodiesterase domain-containing protein</fullName>
    </recommendedName>
</protein>
<reference evidence="2" key="1">
    <citation type="submission" date="2023-07" db="EMBL/GenBank/DDBJ databases">
        <authorList>
            <consortium name="AG Swart"/>
            <person name="Singh M."/>
            <person name="Singh A."/>
            <person name="Seah K."/>
            <person name="Emmerich C."/>
        </authorList>
    </citation>
    <scope>NUCLEOTIDE SEQUENCE</scope>
    <source>
        <strain evidence="2">DP1</strain>
    </source>
</reference>
<organism evidence="2 3">
    <name type="scientific">Euplotes crassus</name>
    <dbReference type="NCBI Taxonomy" id="5936"/>
    <lineage>
        <taxon>Eukaryota</taxon>
        <taxon>Sar</taxon>
        <taxon>Alveolata</taxon>
        <taxon>Ciliophora</taxon>
        <taxon>Intramacronucleata</taxon>
        <taxon>Spirotrichea</taxon>
        <taxon>Hypotrichia</taxon>
        <taxon>Euplotida</taxon>
        <taxon>Euplotidae</taxon>
        <taxon>Moneuplotes</taxon>
    </lineage>
</organism>
<comment type="caution">
    <text evidence="2">The sequence shown here is derived from an EMBL/GenBank/DDBJ whole genome shotgun (WGS) entry which is preliminary data.</text>
</comment>
<dbReference type="SMART" id="SM00155">
    <property type="entry name" value="PLDc"/>
    <property type="match status" value="2"/>
</dbReference>
<feature type="domain" description="PLD phosphodiesterase" evidence="1">
    <location>
        <begin position="118"/>
        <end position="144"/>
    </location>
</feature>
<name>A0AAD1XGW1_EUPCR</name>
<evidence type="ECO:0000259" key="1">
    <source>
        <dbReference type="PROSITE" id="PS50035"/>
    </source>
</evidence>
<dbReference type="PANTHER" id="PTHR21248">
    <property type="entry name" value="CARDIOLIPIN SYNTHASE"/>
    <property type="match status" value="1"/>
</dbReference>
<accession>A0AAD1XGW1</accession>
<dbReference type="EMBL" id="CAMPGE010013133">
    <property type="protein sequence ID" value="CAI2371876.1"/>
    <property type="molecule type" value="Genomic_DNA"/>
</dbReference>
<evidence type="ECO:0000313" key="3">
    <source>
        <dbReference type="Proteomes" id="UP001295684"/>
    </source>
</evidence>
<dbReference type="SUPFAM" id="SSF56024">
    <property type="entry name" value="Phospholipase D/nuclease"/>
    <property type="match status" value="2"/>
</dbReference>
<dbReference type="AlphaFoldDB" id="A0AAD1XGW1"/>
<dbReference type="GO" id="GO:0032049">
    <property type="term" value="P:cardiolipin biosynthetic process"/>
    <property type="evidence" value="ECO:0007669"/>
    <property type="project" value="UniProtKB-ARBA"/>
</dbReference>
<dbReference type="InterPro" id="IPR025202">
    <property type="entry name" value="PLD-like_dom"/>
</dbReference>
<feature type="domain" description="PLD phosphodiesterase" evidence="1">
    <location>
        <begin position="309"/>
        <end position="336"/>
    </location>
</feature>
<dbReference type="PROSITE" id="PS50035">
    <property type="entry name" value="PLD"/>
    <property type="match status" value="2"/>
</dbReference>
<sequence>MQATLGENIADGMDPRISLHEDTDYFLEMFWDNIDTAEHLICLTTYEMDHKLVSSITVNKLCKACERGVRVYMVIEDLNCYLDAKQEQQLKTAGAVVVKHYPMKHFFDHWTDGHWRRMWNRNHHKVMLIDNNIYTGSLNIAQRYTFRKYGSRSFRDLSIKLENYKAKYDTKEFILDSILMNKRYIEDFDEEDTRAVFKNIEEVFKKNDKELKNEDYDVTFLREQPPRYTQISESMVNLVKNSKKKIQIIQPYIQNIKELEDALEDALNRGVDVEIISARKRDQPIYASLLNSDLFSRMIKAGAKVYEEPYKYLHMKALSIDDKFLTLGSMNQDNTSFYENNEANILIEEKNPHDSSKGVFPSFEKVFTNLKEECNEVDPNERYTWTGGMKAFFWKRCLDLHGIITNNRKA</sequence>
<proteinExistence type="predicted"/>
<keyword evidence="3" id="KW-1185">Reference proteome</keyword>
<dbReference type="Gene3D" id="3.30.870.10">
    <property type="entry name" value="Endonuclease Chain A"/>
    <property type="match status" value="2"/>
</dbReference>
<dbReference type="InterPro" id="IPR001736">
    <property type="entry name" value="PLipase_D/transphosphatidylase"/>
</dbReference>